<protein>
    <submittedName>
        <fullName evidence="1">Uncharacterized protein</fullName>
    </submittedName>
</protein>
<dbReference type="EMBL" id="GISG01189605">
    <property type="protein sequence ID" value="MBA4655901.1"/>
    <property type="molecule type" value="Transcribed_RNA"/>
</dbReference>
<sequence length="138" mass="15007">MALWILSLQPSQCHGTLSTTVVTGDSFSLGLSFSDFWPLSFLSSFLGRGERISTRLLIFFSTSVRSSDGSTLAAATIFALHSPSNSTVLTPGKRRIALRIFLQQPSQCRLVLKTISISLPPMFPSFLFFSPPPPSALP</sequence>
<reference evidence="1" key="2">
    <citation type="submission" date="2020-07" db="EMBL/GenBank/DDBJ databases">
        <authorList>
            <person name="Vera ALvarez R."/>
            <person name="Arias-Moreno D.M."/>
            <person name="Jimenez-Jacinto V."/>
            <person name="Jimenez-Bremont J.F."/>
            <person name="Swaminathan K."/>
            <person name="Moose S.P."/>
            <person name="Guerrero-Gonzalez M.L."/>
            <person name="Marino-Ramirez L."/>
            <person name="Landsman D."/>
            <person name="Rodriguez-Kessler M."/>
            <person name="Delgado-Sanchez P."/>
        </authorList>
    </citation>
    <scope>NUCLEOTIDE SEQUENCE</scope>
    <source>
        <tissue evidence="1">Cladode</tissue>
    </source>
</reference>
<organism evidence="1">
    <name type="scientific">Opuntia streptacantha</name>
    <name type="common">Prickly pear cactus</name>
    <name type="synonym">Opuntia cardona</name>
    <dbReference type="NCBI Taxonomy" id="393608"/>
    <lineage>
        <taxon>Eukaryota</taxon>
        <taxon>Viridiplantae</taxon>
        <taxon>Streptophyta</taxon>
        <taxon>Embryophyta</taxon>
        <taxon>Tracheophyta</taxon>
        <taxon>Spermatophyta</taxon>
        <taxon>Magnoliopsida</taxon>
        <taxon>eudicotyledons</taxon>
        <taxon>Gunneridae</taxon>
        <taxon>Pentapetalae</taxon>
        <taxon>Caryophyllales</taxon>
        <taxon>Cactineae</taxon>
        <taxon>Cactaceae</taxon>
        <taxon>Opuntioideae</taxon>
        <taxon>Opuntia</taxon>
    </lineage>
</organism>
<proteinExistence type="predicted"/>
<reference evidence="1" key="1">
    <citation type="journal article" date="2013" name="J. Plant Res.">
        <title>Effect of fungi and light on seed germination of three Opuntia species from semiarid lands of central Mexico.</title>
        <authorList>
            <person name="Delgado-Sanchez P."/>
            <person name="Jimenez-Bremont J.F."/>
            <person name="Guerrero-Gonzalez Mde L."/>
            <person name="Flores J."/>
        </authorList>
    </citation>
    <scope>NUCLEOTIDE SEQUENCE</scope>
    <source>
        <tissue evidence="1">Cladode</tissue>
    </source>
</reference>
<dbReference type="AlphaFoldDB" id="A0A7C9DZE2"/>
<accession>A0A7C9DZE2</accession>
<evidence type="ECO:0000313" key="1">
    <source>
        <dbReference type="EMBL" id="MBA4655901.1"/>
    </source>
</evidence>
<name>A0A7C9DZE2_OPUST</name>